<dbReference type="Proteomes" id="UP000716291">
    <property type="component" value="Unassembled WGS sequence"/>
</dbReference>
<sequence length="138" mass="15489">MLLAQLQVQLAEVRKEIKRFKEQNAALRKQHTRATYTQSYTMESSTTVSTPPAALSQRQPHPTKKCLPFNRSYAKDCKPIYDRSLPSQATAAPQPTKALNTFIYHSNVAYLSANDVTDFTLCTPTVAELTILITLTEI</sequence>
<evidence type="ECO:0000256" key="1">
    <source>
        <dbReference type="SAM" id="Coils"/>
    </source>
</evidence>
<proteinExistence type="predicted"/>
<feature type="compositionally biased region" description="Polar residues" evidence="2">
    <location>
        <begin position="38"/>
        <end position="60"/>
    </location>
</feature>
<gene>
    <name evidence="3" type="ORF">G6F64_009092</name>
</gene>
<name>A0A9P7BPX6_RHIOR</name>
<evidence type="ECO:0000256" key="2">
    <source>
        <dbReference type="SAM" id="MobiDB-lite"/>
    </source>
</evidence>
<organism evidence="3 4">
    <name type="scientific">Rhizopus oryzae</name>
    <name type="common">Mucormycosis agent</name>
    <name type="synonym">Rhizopus arrhizus var. delemar</name>
    <dbReference type="NCBI Taxonomy" id="64495"/>
    <lineage>
        <taxon>Eukaryota</taxon>
        <taxon>Fungi</taxon>
        <taxon>Fungi incertae sedis</taxon>
        <taxon>Mucoromycota</taxon>
        <taxon>Mucoromycotina</taxon>
        <taxon>Mucoromycetes</taxon>
        <taxon>Mucorales</taxon>
        <taxon>Mucorineae</taxon>
        <taxon>Rhizopodaceae</taxon>
        <taxon>Rhizopus</taxon>
    </lineage>
</organism>
<dbReference type="EMBL" id="JAANQT010001597">
    <property type="protein sequence ID" value="KAG1304578.1"/>
    <property type="molecule type" value="Genomic_DNA"/>
</dbReference>
<reference evidence="3" key="1">
    <citation type="journal article" date="2020" name="Microb. Genom.">
        <title>Genetic diversity of clinical and environmental Mucorales isolates obtained from an investigation of mucormycosis cases among solid organ transplant recipients.</title>
        <authorList>
            <person name="Nguyen M.H."/>
            <person name="Kaul D."/>
            <person name="Muto C."/>
            <person name="Cheng S.J."/>
            <person name="Richter R.A."/>
            <person name="Bruno V.M."/>
            <person name="Liu G."/>
            <person name="Beyhan S."/>
            <person name="Sundermann A.J."/>
            <person name="Mounaud S."/>
            <person name="Pasculle A.W."/>
            <person name="Nierman W.C."/>
            <person name="Driscoll E."/>
            <person name="Cumbie R."/>
            <person name="Clancy C.J."/>
            <person name="Dupont C.L."/>
        </authorList>
    </citation>
    <scope>NUCLEOTIDE SEQUENCE</scope>
    <source>
        <strain evidence="3">GL11</strain>
    </source>
</reference>
<feature type="coiled-coil region" evidence="1">
    <location>
        <begin position="3"/>
        <end position="30"/>
    </location>
</feature>
<evidence type="ECO:0000313" key="4">
    <source>
        <dbReference type="Proteomes" id="UP000716291"/>
    </source>
</evidence>
<dbReference type="OrthoDB" id="10286039at2759"/>
<protein>
    <submittedName>
        <fullName evidence="3">Uncharacterized protein</fullName>
    </submittedName>
</protein>
<feature type="region of interest" description="Disordered" evidence="2">
    <location>
        <begin position="38"/>
        <end position="63"/>
    </location>
</feature>
<accession>A0A9P7BPX6</accession>
<keyword evidence="4" id="KW-1185">Reference proteome</keyword>
<dbReference type="AlphaFoldDB" id="A0A9P7BPX6"/>
<comment type="caution">
    <text evidence="3">The sequence shown here is derived from an EMBL/GenBank/DDBJ whole genome shotgun (WGS) entry which is preliminary data.</text>
</comment>
<keyword evidence="1" id="KW-0175">Coiled coil</keyword>
<evidence type="ECO:0000313" key="3">
    <source>
        <dbReference type="EMBL" id="KAG1304578.1"/>
    </source>
</evidence>